<evidence type="ECO:0000313" key="2">
    <source>
        <dbReference type="EMBL" id="ADC64580.1"/>
    </source>
</evidence>
<gene>
    <name evidence="2" type="ordered locus">Ferp_0403</name>
</gene>
<dbReference type="KEGG" id="fpl:Ferp_0403"/>
<dbReference type="RefSeq" id="WP_012964927.1">
    <property type="nucleotide sequence ID" value="NC_013849.1"/>
</dbReference>
<dbReference type="GeneID" id="8777901"/>
<dbReference type="InterPro" id="IPR002145">
    <property type="entry name" value="CopG"/>
</dbReference>
<dbReference type="CDD" id="cd22235">
    <property type="entry name" value="RHH_CopG_archaea"/>
    <property type="match status" value="1"/>
</dbReference>
<dbReference type="Pfam" id="PF01402">
    <property type="entry name" value="RHH_1"/>
    <property type="match status" value="1"/>
</dbReference>
<reference evidence="2 3" key="2">
    <citation type="journal article" date="2011" name="Stand. Genomic Sci.">
        <title>Complete genome sequence of Ferroglobus placidus AEDII12DO.</title>
        <authorList>
            <person name="Anderson I."/>
            <person name="Risso C."/>
            <person name="Holmes D."/>
            <person name="Lucas S."/>
            <person name="Copeland A."/>
            <person name="Lapidus A."/>
            <person name="Cheng J.F."/>
            <person name="Bruce D."/>
            <person name="Goodwin L."/>
            <person name="Pitluck S."/>
            <person name="Saunders E."/>
            <person name="Brettin T."/>
            <person name="Detter J.C."/>
            <person name="Han C."/>
            <person name="Tapia R."/>
            <person name="Larimer F."/>
            <person name="Land M."/>
            <person name="Hauser L."/>
            <person name="Woyke T."/>
            <person name="Lovley D."/>
            <person name="Kyrpides N."/>
            <person name="Ivanova N."/>
        </authorList>
    </citation>
    <scope>NUCLEOTIDE SEQUENCE [LARGE SCALE GENOMIC DNA]</scope>
    <source>
        <strain evidence="3">DSM 10642 / AEDII12DO</strain>
    </source>
</reference>
<dbReference type="HOGENOM" id="CLU_104048_0_0_2"/>
<keyword evidence="3" id="KW-1185">Reference proteome</keyword>
<evidence type="ECO:0000259" key="1">
    <source>
        <dbReference type="Pfam" id="PF01402"/>
    </source>
</evidence>
<sequence length="196" mass="23070">MRKYYKRVTVALEENEWEDVKELSDMLGKSLSKIIREAVQIYSQIVRRSILNSSSLHEFDKLDLERLYNWIPAMADNQHIIIDNEHWRLLFEAIERIEDQTILNKFYEKVRNSGVAHGFEFFYEGYNTPLKILKRLEFGGWGYVLKKDDETYVFVIKSGIGSKFVEYFLRGVFESQNISAAITRGEGKLIIKILSK</sequence>
<proteinExistence type="predicted"/>
<protein>
    <recommendedName>
        <fullName evidence="1">Ribbon-helix-helix protein CopG domain-containing protein</fullName>
    </recommendedName>
</protein>
<reference evidence="3" key="1">
    <citation type="submission" date="2010-02" db="EMBL/GenBank/DDBJ databases">
        <title>Complete sequence of Ferroglobus placidus DSM 10642.</title>
        <authorList>
            <consortium name="US DOE Joint Genome Institute"/>
            <person name="Lucas S."/>
            <person name="Copeland A."/>
            <person name="Lapidus A."/>
            <person name="Cheng J.-F."/>
            <person name="Bruce D."/>
            <person name="Goodwin L."/>
            <person name="Pitluck S."/>
            <person name="Saunders E."/>
            <person name="Brettin T."/>
            <person name="Detter J.C."/>
            <person name="Han C."/>
            <person name="Tapia R."/>
            <person name="Larimer F."/>
            <person name="Land M."/>
            <person name="Hauser L."/>
            <person name="Kyrpides N."/>
            <person name="Ivanova N."/>
            <person name="Holmes D."/>
            <person name="Lovley D."/>
            <person name="Kyrpides N."/>
            <person name="Anderson I.J."/>
            <person name="Woyke T."/>
        </authorList>
    </citation>
    <scope>NUCLEOTIDE SEQUENCE [LARGE SCALE GENOMIC DNA]</scope>
    <source>
        <strain evidence="3">DSM 10642 / AEDII12DO</strain>
    </source>
</reference>
<accession>D3S2Q0</accession>
<dbReference type="STRING" id="589924.Ferp_0403"/>
<dbReference type="GO" id="GO:0006355">
    <property type="term" value="P:regulation of DNA-templated transcription"/>
    <property type="evidence" value="ECO:0007669"/>
    <property type="project" value="InterPro"/>
</dbReference>
<dbReference type="PaxDb" id="589924-Ferp_0403"/>
<feature type="domain" description="Ribbon-helix-helix protein CopG" evidence="1">
    <location>
        <begin position="6"/>
        <end position="40"/>
    </location>
</feature>
<evidence type="ECO:0000313" key="3">
    <source>
        <dbReference type="Proteomes" id="UP000002613"/>
    </source>
</evidence>
<dbReference type="Proteomes" id="UP000002613">
    <property type="component" value="Chromosome"/>
</dbReference>
<organism evidence="2 3">
    <name type="scientific">Ferroglobus placidus (strain DSM 10642 / AEDII12DO)</name>
    <dbReference type="NCBI Taxonomy" id="589924"/>
    <lineage>
        <taxon>Archaea</taxon>
        <taxon>Methanobacteriati</taxon>
        <taxon>Methanobacteriota</taxon>
        <taxon>Archaeoglobi</taxon>
        <taxon>Archaeoglobales</taxon>
        <taxon>Archaeoglobaceae</taxon>
        <taxon>Ferroglobus</taxon>
    </lineage>
</organism>
<dbReference type="eggNOG" id="arCOG04451">
    <property type="taxonomic scope" value="Archaea"/>
</dbReference>
<name>D3S2Q0_FERPA</name>
<dbReference type="EMBL" id="CP001899">
    <property type="protein sequence ID" value="ADC64580.1"/>
    <property type="molecule type" value="Genomic_DNA"/>
</dbReference>
<dbReference type="AlphaFoldDB" id="D3S2Q0"/>